<dbReference type="Gene3D" id="3.40.50.300">
    <property type="entry name" value="P-loop containing nucleotide triphosphate hydrolases"/>
    <property type="match status" value="3"/>
</dbReference>
<dbReference type="InterPro" id="IPR003593">
    <property type="entry name" value="AAA+_ATPase"/>
</dbReference>
<dbReference type="Pfam" id="PF00005">
    <property type="entry name" value="ABC_tran"/>
    <property type="match status" value="2"/>
</dbReference>
<dbReference type="SMART" id="SM00382">
    <property type="entry name" value="AAA"/>
    <property type="match status" value="2"/>
</dbReference>
<dbReference type="NCBIfam" id="NF000355">
    <property type="entry name" value="ribo_prot_ABC_F"/>
    <property type="match status" value="1"/>
</dbReference>
<dbReference type="InterPro" id="IPR032781">
    <property type="entry name" value="ABC_tran_Xtn"/>
</dbReference>
<organism evidence="6 7">
    <name type="scientific">Kurthia gibsonii</name>
    <dbReference type="NCBI Taxonomy" id="33946"/>
    <lineage>
        <taxon>Bacteria</taxon>
        <taxon>Bacillati</taxon>
        <taxon>Bacillota</taxon>
        <taxon>Bacilli</taxon>
        <taxon>Bacillales</taxon>
        <taxon>Caryophanaceae</taxon>
        <taxon>Kurthia</taxon>
    </lineage>
</organism>
<evidence type="ECO:0000256" key="1">
    <source>
        <dbReference type="ARBA" id="ARBA00022737"/>
    </source>
</evidence>
<sequence>MTELCKCHNLSYEEILTDMNVSVKVGARIGITGINGAGKSTLLKLLANQIQPTTGHIEWFRKASTFLVEQEKEDFNREIPRGLTSIWQVPERPYALLSGGEKLKIRLAEAFAEKPQLLLLDEPTNHLDQEALHFLKKQLKKYRGTVIFVSHNRTFLNEVATEIWHIEDKKVTAYKGNYEAYRTQYEANRLHQQREYEKQQQEIVRIEQQMSKITSWSEQAHADSTKHEFAKEFYRVKAKRMDAQVKSKQKRLEKELRKHQLDQPKKEHQVHFEFQSTHSTGKHLIELKHVSKVFGEKVILEDVNLTINYGERIALSGKNGAGKTTFLQMLLGKEHYEGEIWLSPAAKIGYLTQQVFDLPEESTPSELFEQTTFEQRGLVQTLMIHLGFTNEQWNEPIALMSMGERVKCKLMQLVLDENNVLILDEPTNHLDLESREQLEKVLEEYDGTLIVVSHDSYFVEKITTRKLIIENQRMVTPTVVIETPVEKERMQLETRLQEVLGKLSFLTPKDAQYEVLDEEFNEITKRLQQLR</sequence>
<dbReference type="EMBL" id="JBCEWA010000003">
    <property type="protein sequence ID" value="MEL5987700.1"/>
    <property type="molecule type" value="Genomic_DNA"/>
</dbReference>
<protein>
    <submittedName>
        <fullName evidence="6">ABC-F type ribosomal protection protein</fullName>
    </submittedName>
</protein>
<dbReference type="InterPro" id="IPR050611">
    <property type="entry name" value="ABCF"/>
</dbReference>
<feature type="domain" description="ABC transporter" evidence="5">
    <location>
        <begin position="1"/>
        <end position="193"/>
    </location>
</feature>
<accession>A0ABU9LKR2</accession>
<dbReference type="InterPro" id="IPR003439">
    <property type="entry name" value="ABC_transporter-like_ATP-bd"/>
</dbReference>
<gene>
    <name evidence="6" type="primary">abc-f</name>
    <name evidence="6" type="ORF">AAF454_04660</name>
</gene>
<proteinExistence type="predicted"/>
<dbReference type="PROSITE" id="PS50893">
    <property type="entry name" value="ABC_TRANSPORTER_2"/>
    <property type="match status" value="2"/>
</dbReference>
<dbReference type="PANTHER" id="PTHR19211:SF100">
    <property type="entry name" value="RIBOSOME PROTECTION PROTEIN VMLR"/>
    <property type="match status" value="1"/>
</dbReference>
<dbReference type="SUPFAM" id="SSF52540">
    <property type="entry name" value="P-loop containing nucleoside triphosphate hydrolases"/>
    <property type="match status" value="2"/>
</dbReference>
<keyword evidence="7" id="KW-1185">Reference proteome</keyword>
<keyword evidence="3" id="KW-0067">ATP-binding</keyword>
<name>A0ABU9LKR2_9BACL</name>
<evidence type="ECO:0000259" key="5">
    <source>
        <dbReference type="PROSITE" id="PS50893"/>
    </source>
</evidence>
<evidence type="ECO:0000313" key="7">
    <source>
        <dbReference type="Proteomes" id="UP001398420"/>
    </source>
</evidence>
<keyword evidence="1" id="KW-0677">Repeat</keyword>
<evidence type="ECO:0000313" key="6">
    <source>
        <dbReference type="EMBL" id="MEL5987700.1"/>
    </source>
</evidence>
<keyword evidence="4" id="KW-0175">Coiled coil</keyword>
<dbReference type="Pfam" id="PF12848">
    <property type="entry name" value="ABC_tran_Xtn"/>
    <property type="match status" value="1"/>
</dbReference>
<dbReference type="PANTHER" id="PTHR19211">
    <property type="entry name" value="ATP-BINDING TRANSPORT PROTEIN-RELATED"/>
    <property type="match status" value="1"/>
</dbReference>
<reference evidence="6 7" key="1">
    <citation type="submission" date="2024-04" db="EMBL/GenBank/DDBJ databases">
        <authorList>
            <person name="Wu Y.S."/>
            <person name="Zhang L."/>
        </authorList>
    </citation>
    <scope>NUCLEOTIDE SEQUENCE [LARGE SCALE GENOMIC DNA]</scope>
    <source>
        <strain evidence="6 7">KG-01</strain>
    </source>
</reference>
<dbReference type="InterPro" id="IPR027417">
    <property type="entry name" value="P-loop_NTPase"/>
</dbReference>
<dbReference type="Proteomes" id="UP001398420">
    <property type="component" value="Unassembled WGS sequence"/>
</dbReference>
<evidence type="ECO:0000256" key="3">
    <source>
        <dbReference type="ARBA" id="ARBA00022840"/>
    </source>
</evidence>
<dbReference type="RefSeq" id="WP_342302718.1">
    <property type="nucleotide sequence ID" value="NZ_JBCEWA010000003.1"/>
</dbReference>
<evidence type="ECO:0000256" key="4">
    <source>
        <dbReference type="SAM" id="Coils"/>
    </source>
</evidence>
<evidence type="ECO:0000256" key="2">
    <source>
        <dbReference type="ARBA" id="ARBA00022741"/>
    </source>
</evidence>
<keyword evidence="2" id="KW-0547">Nucleotide-binding</keyword>
<comment type="caution">
    <text evidence="6">The sequence shown here is derived from an EMBL/GenBank/DDBJ whole genome shotgun (WGS) entry which is preliminary data.</text>
</comment>
<feature type="domain" description="ABC transporter" evidence="5">
    <location>
        <begin position="285"/>
        <end position="496"/>
    </location>
</feature>
<feature type="coiled-coil region" evidence="4">
    <location>
        <begin position="182"/>
        <end position="209"/>
    </location>
</feature>
<dbReference type="CDD" id="cd03221">
    <property type="entry name" value="ABCF_EF-3"/>
    <property type="match status" value="2"/>
</dbReference>